<sequence length="285" mass="32810">MTRQPLPTYEQLTRPLPFWHPKAVYYGTFRWLLKTIGCLSNGIQIGFKYGFDSGVMLEYVYRNQPSGRTFLGRAIDRIFLDSQGWRGIRQRGEILKRVLLAEIKANQQRDISTVLLDVACGGGRYDLEVLRVCHQDHVTATLRDYRPENVEKARQLASKLEVVATIEQGDAFSDADLNRVDPRPNLIVVSGLHEILPDNELIRQHFQQLYRILQSPGTLIFTIQPYHPQLELIARVLPSHTGSAWIMRLRPFELTRQWAEAAGFTDFQVQMDQFDIFGVVTARKL</sequence>
<evidence type="ECO:0000259" key="1">
    <source>
        <dbReference type="Pfam" id="PF12147"/>
    </source>
</evidence>
<dbReference type="OrthoDB" id="9806902at2"/>
<dbReference type="EMBL" id="CP001344">
    <property type="protein sequence ID" value="ACL46156.1"/>
    <property type="molecule type" value="Genomic_DNA"/>
</dbReference>
<dbReference type="AlphaFoldDB" id="B8HTS5"/>
<dbReference type="KEGG" id="cyn:Cyan7425_3838"/>
<organism evidence="2">
    <name type="scientific">Cyanothece sp. (strain PCC 7425 / ATCC 29141)</name>
    <dbReference type="NCBI Taxonomy" id="395961"/>
    <lineage>
        <taxon>Bacteria</taxon>
        <taxon>Bacillati</taxon>
        <taxon>Cyanobacteriota</taxon>
        <taxon>Cyanophyceae</taxon>
        <taxon>Gomontiellales</taxon>
        <taxon>Cyanothecaceae</taxon>
        <taxon>Cyanothece</taxon>
    </lineage>
</organism>
<proteinExistence type="predicted"/>
<dbReference type="Pfam" id="PF12147">
    <property type="entry name" value="Methyltransf_20"/>
    <property type="match status" value="1"/>
</dbReference>
<accession>B8HTS5</accession>
<dbReference type="CDD" id="cd02440">
    <property type="entry name" value="AdoMet_MTases"/>
    <property type="match status" value="1"/>
</dbReference>
<dbReference type="InterPro" id="IPR029063">
    <property type="entry name" value="SAM-dependent_MTases_sf"/>
</dbReference>
<reference evidence="2" key="1">
    <citation type="submission" date="2009-01" db="EMBL/GenBank/DDBJ databases">
        <title>Complete sequence of chromosome Cyanothece sp. PCC 7425.</title>
        <authorList>
            <consortium name="US DOE Joint Genome Institute"/>
            <person name="Lucas S."/>
            <person name="Copeland A."/>
            <person name="Lapidus A."/>
            <person name="Glavina del Rio T."/>
            <person name="Dalin E."/>
            <person name="Tice H."/>
            <person name="Bruce D."/>
            <person name="Goodwin L."/>
            <person name="Pitluck S."/>
            <person name="Sims D."/>
            <person name="Meineke L."/>
            <person name="Brettin T."/>
            <person name="Detter J.C."/>
            <person name="Han C."/>
            <person name="Larimer F."/>
            <person name="Land M."/>
            <person name="Hauser L."/>
            <person name="Kyrpides N."/>
            <person name="Ovchinnikova G."/>
            <person name="Liberton M."/>
            <person name="Stoeckel J."/>
            <person name="Banerjee A."/>
            <person name="Singh A."/>
            <person name="Page L."/>
            <person name="Sato H."/>
            <person name="Zhao L."/>
            <person name="Sherman L."/>
            <person name="Pakrasi H."/>
            <person name="Richardson P."/>
        </authorList>
    </citation>
    <scope>NUCLEOTIDE SEQUENCE</scope>
    <source>
        <strain evidence="2">PCC 7425</strain>
    </source>
</reference>
<dbReference type="SUPFAM" id="SSF53335">
    <property type="entry name" value="S-adenosyl-L-methionine-dependent methyltransferases"/>
    <property type="match status" value="1"/>
</dbReference>
<dbReference type="STRING" id="395961.Cyan7425_3838"/>
<protein>
    <recommendedName>
        <fullName evidence="1">Methyltransferase domain-containing protein</fullName>
    </recommendedName>
</protein>
<dbReference type="InterPro" id="IPR022744">
    <property type="entry name" value="MeTrfase_dom_put"/>
</dbReference>
<dbReference type="eggNOG" id="COG2227">
    <property type="taxonomic scope" value="Bacteria"/>
</dbReference>
<feature type="domain" description="Methyltransferase" evidence="1">
    <location>
        <begin position="9"/>
        <end position="284"/>
    </location>
</feature>
<dbReference type="HOGENOM" id="CLU_067522_0_0_3"/>
<gene>
    <name evidence="2" type="ordered locus">Cyan7425_3838</name>
</gene>
<name>B8HTS5_CYAP4</name>
<dbReference type="Gene3D" id="3.40.50.150">
    <property type="entry name" value="Vaccinia Virus protein VP39"/>
    <property type="match status" value="1"/>
</dbReference>
<evidence type="ECO:0000313" key="2">
    <source>
        <dbReference type="EMBL" id="ACL46156.1"/>
    </source>
</evidence>